<dbReference type="GeneID" id="14870435"/>
<evidence type="ECO:0000313" key="1">
    <source>
        <dbReference type="EMBL" id="EGG18265.1"/>
    </source>
</evidence>
<accession>F4Q0B4</accession>
<protein>
    <recommendedName>
        <fullName evidence="3">CHCH domain-containing protein</fullName>
    </recommendedName>
</protein>
<gene>
    <name evidence="1" type="ORF">DFA_03757</name>
</gene>
<keyword evidence="2" id="KW-1185">Reference proteome</keyword>
<dbReference type="SUPFAM" id="SSF47072">
    <property type="entry name" value="Cysteine alpha-hairpin motif"/>
    <property type="match status" value="1"/>
</dbReference>
<dbReference type="KEGG" id="dfa:DFA_03757"/>
<dbReference type="InterPro" id="IPR009069">
    <property type="entry name" value="Cys_alpha_HP_mot_SF"/>
</dbReference>
<evidence type="ECO:0000313" key="2">
    <source>
        <dbReference type="Proteomes" id="UP000007797"/>
    </source>
</evidence>
<proteinExistence type="predicted"/>
<name>F4Q0B4_CACFS</name>
<dbReference type="Gene3D" id="1.10.287.2900">
    <property type="match status" value="1"/>
</dbReference>
<dbReference type="AlphaFoldDB" id="F4Q0B4"/>
<dbReference type="EMBL" id="GL883018">
    <property type="protein sequence ID" value="EGG18265.1"/>
    <property type="molecule type" value="Genomic_DNA"/>
</dbReference>
<dbReference type="RefSeq" id="XP_004357088.1">
    <property type="nucleotide sequence ID" value="XM_004357033.1"/>
</dbReference>
<dbReference type="STRING" id="1054147.F4Q0B4"/>
<evidence type="ECO:0008006" key="3">
    <source>
        <dbReference type="Google" id="ProtNLM"/>
    </source>
</evidence>
<organism evidence="1 2">
    <name type="scientific">Cavenderia fasciculata</name>
    <name type="common">Slime mold</name>
    <name type="synonym">Dictyostelium fasciculatum</name>
    <dbReference type="NCBI Taxonomy" id="261658"/>
    <lineage>
        <taxon>Eukaryota</taxon>
        <taxon>Amoebozoa</taxon>
        <taxon>Evosea</taxon>
        <taxon>Eumycetozoa</taxon>
        <taxon>Dictyostelia</taxon>
        <taxon>Acytosteliales</taxon>
        <taxon>Cavenderiaceae</taxon>
        <taxon>Cavenderia</taxon>
    </lineage>
</organism>
<dbReference type="OrthoDB" id="15937at2759"/>
<sequence length="103" mass="11747">MEQFKSQKDITRWVKAVDTAPYPSKADEASCPPCIRSMGKGPCGELIIDAFVCFQKETDHREKCAQAFTSLRNCMLNYPIRYYVALFQNPKNTKEVLPPSPQQ</sequence>
<dbReference type="Proteomes" id="UP000007797">
    <property type="component" value="Unassembled WGS sequence"/>
</dbReference>
<dbReference type="OMA" id="CIRRMAN"/>
<reference evidence="2" key="1">
    <citation type="journal article" date="2011" name="Genome Res.">
        <title>Phylogeny-wide analysis of social amoeba genomes highlights ancient origins for complex intercellular communication.</title>
        <authorList>
            <person name="Heidel A.J."/>
            <person name="Lawal H.M."/>
            <person name="Felder M."/>
            <person name="Schilde C."/>
            <person name="Helps N.R."/>
            <person name="Tunggal B."/>
            <person name="Rivero F."/>
            <person name="John U."/>
            <person name="Schleicher M."/>
            <person name="Eichinger L."/>
            <person name="Platzer M."/>
            <person name="Noegel A.A."/>
            <person name="Schaap P."/>
            <person name="Gloeckner G."/>
        </authorList>
    </citation>
    <scope>NUCLEOTIDE SEQUENCE [LARGE SCALE GENOMIC DNA]</scope>
    <source>
        <strain evidence="2">SH3</strain>
    </source>
</reference>